<reference evidence="4 5" key="1">
    <citation type="submission" date="2025-04" db="UniProtKB">
        <authorList>
            <consortium name="RefSeq"/>
        </authorList>
    </citation>
    <scope>IDENTIFICATION</scope>
    <source>
        <tissue evidence="4 5">Whole sample</tissue>
    </source>
</reference>
<dbReference type="OrthoDB" id="9049620at2759"/>
<dbReference type="InterPro" id="IPR000315">
    <property type="entry name" value="Znf_B-box"/>
</dbReference>
<feature type="domain" description="B box-type" evidence="2">
    <location>
        <begin position="66"/>
        <end position="108"/>
    </location>
</feature>
<dbReference type="GeneID" id="111136690"/>
<dbReference type="KEGG" id="cvn:111136690"/>
<feature type="domain" description="B box-type" evidence="2">
    <location>
        <begin position="12"/>
        <end position="59"/>
    </location>
</feature>
<evidence type="ECO:0000313" key="3">
    <source>
        <dbReference type="Proteomes" id="UP000694844"/>
    </source>
</evidence>
<evidence type="ECO:0000259" key="2">
    <source>
        <dbReference type="PROSITE" id="PS50119"/>
    </source>
</evidence>
<dbReference type="Gene3D" id="3.30.160.60">
    <property type="entry name" value="Classic Zinc Finger"/>
    <property type="match status" value="1"/>
</dbReference>
<dbReference type="SMART" id="SM00336">
    <property type="entry name" value="BBOX"/>
    <property type="match status" value="2"/>
</dbReference>
<dbReference type="Gene3D" id="2.120.10.30">
    <property type="entry name" value="TolB, C-terminal domain"/>
    <property type="match status" value="1"/>
</dbReference>
<dbReference type="PROSITE" id="PS50119">
    <property type="entry name" value="ZF_BBOX"/>
    <property type="match status" value="2"/>
</dbReference>
<dbReference type="AlphaFoldDB" id="A0A8B8EU04"/>
<dbReference type="CDD" id="cd19756">
    <property type="entry name" value="Bbox2"/>
    <property type="match status" value="1"/>
</dbReference>
<sequence>MSDSPDERAAGQHFLGCGTEDCKENGQYYCNDCHLPLCEQCRDDHQKRPESKIHEVVEYRQRKHQLPVEKCQHHPTRNIDIFCKQCKMPICSKCSTMNEHNGHQLDDLEEIYTKEYMNWQGEFAKIQRYLLPTTHILKKDVEEDVTLIMKVMDDIRTSMKAEADSLKKLVDEVTAENVEQTHTMEKSLLKMLKSEDTTYDEYIAYLDKMSDEFQEYLSLTNQKLLFSKTLKIQLIPETTKPIPPVYTAGQVNKNDITKLLGRINFPNTETEIRKLKPTDTVSTDMRFLEKQLEQNKEETQQTLVLLPSVTKVREYTWPGVYRACHVSVDKSARLWASDDKGNLVHTDQQGNQLQKIQTSGTEGGYHTVTQDESLIYADKNKRVIFKITTDQRITEFIKTGDWTPLSVHSSRINGDILVGMVKNEDAKVVRYNTAGKEIQNIQKDNQGEERFQCPYHITENINGDICISDDYKSAVVVVNKSGEYKFTYAGQSGWFHPGGICTDVLGHILVGNCFKEPIHLLSHDGEFKSLIHIYNYLSVFHGLNMLFPRKKFRVVCVDNANNLYVRQWGTNAVTVYKYLE</sequence>
<evidence type="ECO:0000313" key="4">
    <source>
        <dbReference type="RefSeq" id="XP_022343444.1"/>
    </source>
</evidence>
<name>A0A8B8EU04_CRAVI</name>
<keyword evidence="1" id="KW-0862">Zinc</keyword>
<keyword evidence="3" id="KW-1185">Reference proteome</keyword>
<dbReference type="PANTHER" id="PTHR25462:SF296">
    <property type="entry name" value="MEIOTIC P26, ISOFORM F"/>
    <property type="match status" value="1"/>
</dbReference>
<dbReference type="RefSeq" id="XP_022343444.1">
    <property type="nucleotide sequence ID" value="XM_022487736.1"/>
</dbReference>
<dbReference type="Proteomes" id="UP000694844">
    <property type="component" value="Chromosome 5"/>
</dbReference>
<dbReference type="PANTHER" id="PTHR25462">
    <property type="entry name" value="BONUS, ISOFORM C-RELATED"/>
    <property type="match status" value="1"/>
</dbReference>
<evidence type="ECO:0000313" key="5">
    <source>
        <dbReference type="RefSeq" id="XP_022343445.1"/>
    </source>
</evidence>
<dbReference type="Pfam" id="PF00643">
    <property type="entry name" value="zf-B_box"/>
    <property type="match status" value="1"/>
</dbReference>
<dbReference type="SUPFAM" id="SSF101898">
    <property type="entry name" value="NHL repeat"/>
    <property type="match status" value="1"/>
</dbReference>
<organism evidence="3 4">
    <name type="scientific">Crassostrea virginica</name>
    <name type="common">Eastern oyster</name>
    <dbReference type="NCBI Taxonomy" id="6565"/>
    <lineage>
        <taxon>Eukaryota</taxon>
        <taxon>Metazoa</taxon>
        <taxon>Spiralia</taxon>
        <taxon>Lophotrochozoa</taxon>
        <taxon>Mollusca</taxon>
        <taxon>Bivalvia</taxon>
        <taxon>Autobranchia</taxon>
        <taxon>Pteriomorphia</taxon>
        <taxon>Ostreida</taxon>
        <taxon>Ostreoidea</taxon>
        <taxon>Ostreidae</taxon>
        <taxon>Crassostrea</taxon>
    </lineage>
</organism>
<dbReference type="SUPFAM" id="SSF57845">
    <property type="entry name" value="B-box zinc-binding domain"/>
    <property type="match status" value="1"/>
</dbReference>
<gene>
    <name evidence="4 5" type="primary">LOC111136690</name>
</gene>
<dbReference type="RefSeq" id="XP_022343445.1">
    <property type="nucleotide sequence ID" value="XM_022487737.1"/>
</dbReference>
<keyword evidence="1" id="KW-0479">Metal-binding</keyword>
<dbReference type="InterPro" id="IPR047153">
    <property type="entry name" value="TRIM45/56/19-like"/>
</dbReference>
<proteinExistence type="predicted"/>
<dbReference type="GO" id="GO:0061630">
    <property type="term" value="F:ubiquitin protein ligase activity"/>
    <property type="evidence" value="ECO:0007669"/>
    <property type="project" value="TreeGrafter"/>
</dbReference>
<protein>
    <submittedName>
        <fullName evidence="4 5">Uncharacterized protein LOC111136690</fullName>
    </submittedName>
</protein>
<accession>A0A8B8EU04</accession>
<dbReference type="InterPro" id="IPR011042">
    <property type="entry name" value="6-blade_b-propeller_TolB-like"/>
</dbReference>
<dbReference type="GO" id="GO:0008270">
    <property type="term" value="F:zinc ion binding"/>
    <property type="evidence" value="ECO:0007669"/>
    <property type="project" value="UniProtKB-KW"/>
</dbReference>
<evidence type="ECO:0000256" key="1">
    <source>
        <dbReference type="PROSITE-ProRule" id="PRU00024"/>
    </source>
</evidence>
<keyword evidence="1" id="KW-0863">Zinc-finger</keyword>